<dbReference type="Gene3D" id="3.90.1150.10">
    <property type="entry name" value="Aspartate Aminotransferase, domain 1"/>
    <property type="match status" value="1"/>
</dbReference>
<dbReference type="EC" id="2.8.1.7" evidence="3 8"/>
<dbReference type="PROSITE" id="PS00595">
    <property type="entry name" value="AA_TRANSFER_CLASS_5"/>
    <property type="match status" value="1"/>
</dbReference>
<organism evidence="10 11">
    <name type="scientific">Paenibacillus dendrobii</name>
    <dbReference type="NCBI Taxonomy" id="2691084"/>
    <lineage>
        <taxon>Bacteria</taxon>
        <taxon>Bacillati</taxon>
        <taxon>Bacillota</taxon>
        <taxon>Bacilli</taxon>
        <taxon>Bacillales</taxon>
        <taxon>Paenibacillaceae</taxon>
        <taxon>Paenibacillus</taxon>
    </lineage>
</organism>
<evidence type="ECO:0000256" key="3">
    <source>
        <dbReference type="ARBA" id="ARBA00012239"/>
    </source>
</evidence>
<evidence type="ECO:0000256" key="7">
    <source>
        <dbReference type="RuleBase" id="RU004504"/>
    </source>
</evidence>
<keyword evidence="4 8" id="KW-0808">Transferase</keyword>
<keyword evidence="5 8" id="KW-0663">Pyridoxal phosphate</keyword>
<dbReference type="EMBL" id="WUBI01000001">
    <property type="protein sequence ID" value="MWV44062.1"/>
    <property type="molecule type" value="Genomic_DNA"/>
</dbReference>
<sequence>MNNAIREQFPILKQEINGHPLVYLDSAATSQKPLAVIEALRHYYEYDNANVHRGVHTLGSRATDAYEGAREKVAKFIHAKSTKEIIFTRGTTTALNMVASSYARSVLKEGDEIVLTPMEHHSNLIPWQQVAKATGAVLKYVKLQEDGSVTLSEVEKVVSDKTKIISMAYVSNVMGVINPVKEVAALAHRHGAIMVVDGAQSTPHMKVDMQDLDCDFYALSGHKMCGPTGIGVLYGKKELLESMEPVEFGGEMIDDVGLYDSTWKELPWKFEGGTPIIAGAVGLGAAIDFLESIGMDAIEAHEHELATYAVSRLSEIEGLKLYGPRERKVGLVTFNLGDVHPHDVATVLDASGIAIRAGHHCCQPLMRWLEASSTARASFYLYNTKEDVDRLISALIQTKEYFG</sequence>
<dbReference type="AlphaFoldDB" id="A0A7X3LGF5"/>
<dbReference type="InterPro" id="IPR015421">
    <property type="entry name" value="PyrdxlP-dep_Trfase_major"/>
</dbReference>
<dbReference type="Proteomes" id="UP000460318">
    <property type="component" value="Unassembled WGS sequence"/>
</dbReference>
<comment type="function">
    <text evidence="8">Catalyzes the removal of elemental sulfur and selenium atoms from L-cysteine, L-cystine, L-selenocysteine, and L-selenocystine to produce L-alanine.</text>
</comment>
<evidence type="ECO:0000256" key="4">
    <source>
        <dbReference type="ARBA" id="ARBA00022679"/>
    </source>
</evidence>
<dbReference type="PIRSF" id="PIRSF005572">
    <property type="entry name" value="NifS"/>
    <property type="match status" value="1"/>
</dbReference>
<reference evidence="10 11" key="1">
    <citation type="submission" date="2019-12" db="EMBL/GenBank/DDBJ databases">
        <title>Paenibacillus sp. nov., an endophytic bacterium isolated from the stem of Dendrobium.</title>
        <authorList>
            <person name="Zhao R."/>
        </authorList>
    </citation>
    <scope>NUCLEOTIDE SEQUENCE [LARGE SCALE GENOMIC DNA]</scope>
    <source>
        <strain evidence="10 11">HJL G12</strain>
    </source>
</reference>
<gene>
    <name evidence="10" type="primary">sufS</name>
    <name evidence="10" type="ORF">GRF59_10495</name>
</gene>
<dbReference type="GO" id="GO:0030170">
    <property type="term" value="F:pyridoxal phosphate binding"/>
    <property type="evidence" value="ECO:0007669"/>
    <property type="project" value="UniProtKB-UniRule"/>
</dbReference>
<evidence type="ECO:0000256" key="5">
    <source>
        <dbReference type="ARBA" id="ARBA00022898"/>
    </source>
</evidence>
<dbReference type="PANTHER" id="PTHR43586:SF8">
    <property type="entry name" value="CYSTEINE DESULFURASE 1, CHLOROPLASTIC"/>
    <property type="match status" value="1"/>
</dbReference>
<dbReference type="Pfam" id="PF00266">
    <property type="entry name" value="Aminotran_5"/>
    <property type="match status" value="1"/>
</dbReference>
<dbReference type="InterPro" id="IPR020578">
    <property type="entry name" value="Aminotrans_V_PyrdxlP_BS"/>
</dbReference>
<dbReference type="InterPro" id="IPR015422">
    <property type="entry name" value="PyrdxlP-dep_Trfase_small"/>
</dbReference>
<comment type="cofactor">
    <cofactor evidence="1 7">
        <name>pyridoxal 5'-phosphate</name>
        <dbReference type="ChEBI" id="CHEBI:597326"/>
    </cofactor>
</comment>
<evidence type="ECO:0000256" key="6">
    <source>
        <dbReference type="ARBA" id="ARBA00050776"/>
    </source>
</evidence>
<dbReference type="Gene3D" id="3.40.640.10">
    <property type="entry name" value="Type I PLP-dependent aspartate aminotransferase-like (Major domain)"/>
    <property type="match status" value="1"/>
</dbReference>
<feature type="domain" description="Aminotransferase class V" evidence="9">
    <location>
        <begin position="22"/>
        <end position="391"/>
    </location>
</feature>
<dbReference type="GO" id="GO:0031071">
    <property type="term" value="F:cysteine desulfurase activity"/>
    <property type="evidence" value="ECO:0007669"/>
    <property type="project" value="UniProtKB-UniRule"/>
</dbReference>
<dbReference type="PANTHER" id="PTHR43586">
    <property type="entry name" value="CYSTEINE DESULFURASE"/>
    <property type="match status" value="1"/>
</dbReference>
<protein>
    <recommendedName>
        <fullName evidence="3 8">Cysteine desulfurase</fullName>
        <ecNumber evidence="3 8">2.8.1.7</ecNumber>
    </recommendedName>
</protein>
<name>A0A7X3LGF5_9BACL</name>
<dbReference type="InterPro" id="IPR016454">
    <property type="entry name" value="Cysteine_dSase"/>
</dbReference>
<evidence type="ECO:0000259" key="9">
    <source>
        <dbReference type="Pfam" id="PF00266"/>
    </source>
</evidence>
<comment type="catalytic activity">
    <reaction evidence="6 8">
        <text>(sulfur carrier)-H + L-cysteine = (sulfur carrier)-SH + L-alanine</text>
        <dbReference type="Rhea" id="RHEA:43892"/>
        <dbReference type="Rhea" id="RHEA-COMP:14737"/>
        <dbReference type="Rhea" id="RHEA-COMP:14739"/>
        <dbReference type="ChEBI" id="CHEBI:29917"/>
        <dbReference type="ChEBI" id="CHEBI:35235"/>
        <dbReference type="ChEBI" id="CHEBI:57972"/>
        <dbReference type="ChEBI" id="CHEBI:64428"/>
        <dbReference type="EC" id="2.8.1.7"/>
    </reaction>
</comment>
<evidence type="ECO:0000256" key="8">
    <source>
        <dbReference type="RuleBase" id="RU004506"/>
    </source>
</evidence>
<dbReference type="GO" id="GO:0006534">
    <property type="term" value="P:cysteine metabolic process"/>
    <property type="evidence" value="ECO:0007669"/>
    <property type="project" value="UniProtKB-UniRule"/>
</dbReference>
<dbReference type="NCBIfam" id="TIGR01979">
    <property type="entry name" value="sufS"/>
    <property type="match status" value="1"/>
</dbReference>
<dbReference type="CDD" id="cd06453">
    <property type="entry name" value="SufS_like"/>
    <property type="match status" value="1"/>
</dbReference>
<comment type="similarity">
    <text evidence="2 8">Belongs to the class-V pyridoxal-phosphate-dependent aminotransferase family. Csd subfamily.</text>
</comment>
<dbReference type="InterPro" id="IPR015424">
    <property type="entry name" value="PyrdxlP-dep_Trfase"/>
</dbReference>
<comment type="caution">
    <text evidence="10">The sequence shown here is derived from an EMBL/GenBank/DDBJ whole genome shotgun (WGS) entry which is preliminary data.</text>
</comment>
<dbReference type="InterPro" id="IPR000192">
    <property type="entry name" value="Aminotrans_V_dom"/>
</dbReference>
<keyword evidence="11" id="KW-1185">Reference proteome</keyword>
<evidence type="ECO:0000313" key="10">
    <source>
        <dbReference type="EMBL" id="MWV44062.1"/>
    </source>
</evidence>
<evidence type="ECO:0000256" key="1">
    <source>
        <dbReference type="ARBA" id="ARBA00001933"/>
    </source>
</evidence>
<evidence type="ECO:0000256" key="2">
    <source>
        <dbReference type="ARBA" id="ARBA00010447"/>
    </source>
</evidence>
<proteinExistence type="inferred from homology"/>
<evidence type="ECO:0000313" key="11">
    <source>
        <dbReference type="Proteomes" id="UP000460318"/>
    </source>
</evidence>
<accession>A0A7X3LGF5</accession>
<dbReference type="SUPFAM" id="SSF53383">
    <property type="entry name" value="PLP-dependent transferases"/>
    <property type="match status" value="1"/>
</dbReference>
<dbReference type="InterPro" id="IPR010970">
    <property type="entry name" value="Cys_dSase_SufS"/>
</dbReference>
<dbReference type="RefSeq" id="WP_160497514.1">
    <property type="nucleotide sequence ID" value="NZ_WUBI01000001.1"/>
</dbReference>